<evidence type="ECO:0000313" key="1">
    <source>
        <dbReference type="EMBL" id="TMR24798.1"/>
    </source>
</evidence>
<sequence>MHFYQDSDRSIKFRTEDPELVDLGLWLSFDMGFSFDCCLDALARVDDVLSGRSQTAGYDGNDYEVSMSNLAAVFAHIGGPPPTSCPMPTVKSAVEEYWRFLLTLPENPDVIRSYRPELPWHLAALLWWEEYWKRPHPYRGRIEGIPAQGPE</sequence>
<name>A0A5S4FVX1_9ACTN</name>
<dbReference type="AlphaFoldDB" id="A0A5S4FVX1"/>
<dbReference type="EMBL" id="VCKY01000007">
    <property type="protein sequence ID" value="TMR24798.1"/>
    <property type="molecule type" value="Genomic_DNA"/>
</dbReference>
<dbReference type="Proteomes" id="UP000309128">
    <property type="component" value="Unassembled WGS sequence"/>
</dbReference>
<reference evidence="1 2" key="1">
    <citation type="submission" date="2019-05" db="EMBL/GenBank/DDBJ databases">
        <title>Draft genome sequence of Nonomuraea turkmeniaca DSM 43926.</title>
        <authorList>
            <person name="Saricaoglu S."/>
            <person name="Isik K."/>
        </authorList>
    </citation>
    <scope>NUCLEOTIDE SEQUENCE [LARGE SCALE GENOMIC DNA]</scope>
    <source>
        <strain evidence="1 2">DSM 43926</strain>
    </source>
</reference>
<protein>
    <submittedName>
        <fullName evidence="1">Uncharacterized protein</fullName>
    </submittedName>
</protein>
<dbReference type="RefSeq" id="WP_138664603.1">
    <property type="nucleotide sequence ID" value="NZ_VCKY01000007.1"/>
</dbReference>
<accession>A0A5S4FVX1</accession>
<comment type="caution">
    <text evidence="1">The sequence shown here is derived from an EMBL/GenBank/DDBJ whole genome shotgun (WGS) entry which is preliminary data.</text>
</comment>
<gene>
    <name evidence="1" type="ORF">ETD86_03445</name>
</gene>
<keyword evidence="2" id="KW-1185">Reference proteome</keyword>
<dbReference type="OrthoDB" id="4184983at2"/>
<proteinExistence type="predicted"/>
<organism evidence="1 2">
    <name type="scientific">Nonomuraea turkmeniaca</name>
    <dbReference type="NCBI Taxonomy" id="103838"/>
    <lineage>
        <taxon>Bacteria</taxon>
        <taxon>Bacillati</taxon>
        <taxon>Actinomycetota</taxon>
        <taxon>Actinomycetes</taxon>
        <taxon>Streptosporangiales</taxon>
        <taxon>Streptosporangiaceae</taxon>
        <taxon>Nonomuraea</taxon>
    </lineage>
</organism>
<evidence type="ECO:0000313" key="2">
    <source>
        <dbReference type="Proteomes" id="UP000309128"/>
    </source>
</evidence>